<name>A0A0F9YPM4_9ZZZZ</name>
<protein>
    <recommendedName>
        <fullName evidence="2">NADH:ubiquinone oxidoreductase</fullName>
    </recommendedName>
</protein>
<dbReference type="AlphaFoldDB" id="A0A0F9YPM4"/>
<comment type="caution">
    <text evidence="1">The sequence shown here is derived from an EMBL/GenBank/DDBJ whole genome shotgun (WGS) entry which is preliminary data.</text>
</comment>
<organism evidence="1">
    <name type="scientific">marine sediment metagenome</name>
    <dbReference type="NCBI Taxonomy" id="412755"/>
    <lineage>
        <taxon>unclassified sequences</taxon>
        <taxon>metagenomes</taxon>
        <taxon>ecological metagenomes</taxon>
    </lineage>
</organism>
<evidence type="ECO:0008006" key="2">
    <source>
        <dbReference type="Google" id="ProtNLM"/>
    </source>
</evidence>
<proteinExistence type="predicted"/>
<accession>A0A0F9YPM4</accession>
<evidence type="ECO:0000313" key="1">
    <source>
        <dbReference type="EMBL" id="KKO06629.1"/>
    </source>
</evidence>
<gene>
    <name evidence="1" type="ORF">LCGC14_0064370</name>
</gene>
<sequence>MKTSFLLASLLVLASTRLFAQACVIESNDDDVPIRLCQQNVTIPKSLFEGSFCRPQIPNRSFEVTMTERCPTGAYGICKDSQTEGVAYQQSIHYYSDPADAPVLSAYCTQISKGIWEEP</sequence>
<reference evidence="1" key="1">
    <citation type="journal article" date="2015" name="Nature">
        <title>Complex archaea that bridge the gap between prokaryotes and eukaryotes.</title>
        <authorList>
            <person name="Spang A."/>
            <person name="Saw J.H."/>
            <person name="Jorgensen S.L."/>
            <person name="Zaremba-Niedzwiedzka K."/>
            <person name="Martijn J."/>
            <person name="Lind A.E."/>
            <person name="van Eijk R."/>
            <person name="Schleper C."/>
            <person name="Guy L."/>
            <person name="Ettema T.J."/>
        </authorList>
    </citation>
    <scope>NUCLEOTIDE SEQUENCE</scope>
</reference>
<dbReference type="EMBL" id="LAZR01000015">
    <property type="protein sequence ID" value="KKO06629.1"/>
    <property type="molecule type" value="Genomic_DNA"/>
</dbReference>